<dbReference type="InterPro" id="IPR045851">
    <property type="entry name" value="AMP-bd_C_sf"/>
</dbReference>
<dbReference type="NCBIfam" id="TIGR01733">
    <property type="entry name" value="AA-adenyl-dom"/>
    <property type="match status" value="1"/>
</dbReference>
<dbReference type="InterPro" id="IPR000873">
    <property type="entry name" value="AMP-dep_synth/lig_dom"/>
</dbReference>
<dbReference type="PANTHER" id="PTHR45527">
    <property type="entry name" value="NONRIBOSOMAL PEPTIDE SYNTHETASE"/>
    <property type="match status" value="1"/>
</dbReference>
<proteinExistence type="predicted"/>
<dbReference type="PROSITE" id="PS00455">
    <property type="entry name" value="AMP_BINDING"/>
    <property type="match status" value="1"/>
</dbReference>
<feature type="domain" description="AMP-dependent synthetase/ligase" evidence="1">
    <location>
        <begin position="61"/>
        <end position="410"/>
    </location>
</feature>
<dbReference type="InterPro" id="IPR020845">
    <property type="entry name" value="AMP-binding_CS"/>
</dbReference>
<dbReference type="Pfam" id="PF00501">
    <property type="entry name" value="AMP-binding"/>
    <property type="match status" value="1"/>
</dbReference>
<dbReference type="EMBL" id="JBHTHR010000950">
    <property type="protein sequence ID" value="MFD0803529.1"/>
    <property type="molecule type" value="Genomic_DNA"/>
</dbReference>
<name>A0ABW3BKJ7_9ACTN</name>
<evidence type="ECO:0000313" key="2">
    <source>
        <dbReference type="EMBL" id="MFD0803529.1"/>
    </source>
</evidence>
<dbReference type="Gene3D" id="3.30.300.30">
    <property type="match status" value="1"/>
</dbReference>
<evidence type="ECO:0000259" key="1">
    <source>
        <dbReference type="Pfam" id="PF00501"/>
    </source>
</evidence>
<dbReference type="PRINTS" id="PR00154">
    <property type="entry name" value="AMPBINDING"/>
</dbReference>
<dbReference type="Gene3D" id="2.30.38.10">
    <property type="entry name" value="Luciferase, Domain 3"/>
    <property type="match status" value="1"/>
</dbReference>
<sequence>RLLRLLAAGTADPDRPVADLPLLERGERERLLGEWGTAAHPVAERTLPELVARGADTGGGPAAPALESGSAAMSRAEFDARVHRLARELIARGAGPECVVAVALPRSVDLVVALHAVVCAGGAYLPVETDQPRERVAYVLADARPALVVCRAKDAAELPEEPALARLLLDDPATAGRIADRSAGPVADADRRAPLLPEHPAYVLYTSGSTGRPKGVVVSHRAIVNRLVWMQGVYGLESGDRVLLKTPVSFDVSVWELFWPFAAGAGLVVAAPGGHRDPAYLAGLIRGAGVSVCHFVPSMLRVFVEEPKAAQCTSLRRVFASGEELGAEAARRFRALLPGAALANLYGPTEAAVDVTAFDTGAEEFSGPGVPIGRPVWNTGVYVLDERLAPVPPGVEGELYLSGVQLARGYANRPGLSAERFVADPFGGPGARMYRTGDVVRWDRAGRLVFAGRADFQVKVRGMRIELGEIEHALARHPGVVQAVAAVRTEAGTGADITG</sequence>
<dbReference type="InterPro" id="IPR010071">
    <property type="entry name" value="AA_adenyl_dom"/>
</dbReference>
<keyword evidence="3" id="KW-1185">Reference proteome</keyword>
<dbReference type="Proteomes" id="UP001596956">
    <property type="component" value="Unassembled WGS sequence"/>
</dbReference>
<feature type="non-terminal residue" evidence="2">
    <location>
        <position position="499"/>
    </location>
</feature>
<accession>A0ABW3BKJ7</accession>
<dbReference type="InterPro" id="IPR020459">
    <property type="entry name" value="AMP-binding"/>
</dbReference>
<evidence type="ECO:0000313" key="3">
    <source>
        <dbReference type="Proteomes" id="UP001596956"/>
    </source>
</evidence>
<comment type="caution">
    <text evidence="2">The sequence shown here is derived from an EMBL/GenBank/DDBJ whole genome shotgun (WGS) entry which is preliminary data.</text>
</comment>
<organism evidence="2 3">
    <name type="scientific">Streptomonospora algeriensis</name>
    <dbReference type="NCBI Taxonomy" id="995084"/>
    <lineage>
        <taxon>Bacteria</taxon>
        <taxon>Bacillati</taxon>
        <taxon>Actinomycetota</taxon>
        <taxon>Actinomycetes</taxon>
        <taxon>Streptosporangiales</taxon>
        <taxon>Nocardiopsidaceae</taxon>
        <taxon>Streptomonospora</taxon>
    </lineage>
</organism>
<dbReference type="Gene3D" id="3.40.50.980">
    <property type="match status" value="2"/>
</dbReference>
<feature type="non-terminal residue" evidence="2">
    <location>
        <position position="1"/>
    </location>
</feature>
<dbReference type="PANTHER" id="PTHR45527:SF1">
    <property type="entry name" value="FATTY ACID SYNTHASE"/>
    <property type="match status" value="1"/>
</dbReference>
<protein>
    <submittedName>
        <fullName evidence="2">Amino acid adenylation domain-containing protein</fullName>
    </submittedName>
</protein>
<reference evidence="3" key="1">
    <citation type="journal article" date="2019" name="Int. J. Syst. Evol. Microbiol.">
        <title>The Global Catalogue of Microorganisms (GCM) 10K type strain sequencing project: providing services to taxonomists for standard genome sequencing and annotation.</title>
        <authorList>
            <consortium name="The Broad Institute Genomics Platform"/>
            <consortium name="The Broad Institute Genome Sequencing Center for Infectious Disease"/>
            <person name="Wu L."/>
            <person name="Ma J."/>
        </authorList>
    </citation>
    <scope>NUCLEOTIDE SEQUENCE [LARGE SCALE GENOMIC DNA]</scope>
    <source>
        <strain evidence="3">CCUG 63369</strain>
    </source>
</reference>
<gene>
    <name evidence="2" type="ORF">ACFQZU_19720</name>
</gene>
<dbReference type="SUPFAM" id="SSF56801">
    <property type="entry name" value="Acetyl-CoA synthetase-like"/>
    <property type="match status" value="1"/>
</dbReference>